<dbReference type="EMBL" id="JAJGCB010000003">
    <property type="protein sequence ID" value="KAJ8994020.1"/>
    <property type="molecule type" value="Genomic_DNA"/>
</dbReference>
<proteinExistence type="predicted"/>
<reference evidence="2" key="1">
    <citation type="submission" date="2023-01" db="EMBL/GenBank/DDBJ databases">
        <title>Exophiala dermititidis isolated from Cystic Fibrosis Patient.</title>
        <authorList>
            <person name="Kurbessoian T."/>
            <person name="Crocker A."/>
            <person name="Murante D."/>
            <person name="Hogan D.A."/>
            <person name="Stajich J.E."/>
        </authorList>
    </citation>
    <scope>NUCLEOTIDE SEQUENCE</scope>
    <source>
        <strain evidence="2">Ex8</strain>
    </source>
</reference>
<sequence>MEGEFTTSDGTKLYKKTWKPSSGQISAVLIFLHGFSDHINAYYEFFPTLSSSPCNIAVYGFDQRGWGRSVRKPDERGLTGPTSLVLFDIHDFVLHVASLPETHGKPLFLMGHSMGGGEALCYTLSTSPKFSNRPPIRGLLLEAPYVELDPSEQPSPLLVSAGKLAAMVLPHRQMKQKLHATYMSRSAKVRQEWVDDPLCHDTGTLEGLKGLLQRAGDLSALSHGRKVDGLTTRVPCPVWVAHGTSDRVVSPTAAQRLFDVLEAPNGDKVFHSYPDAYHKLHAEPEGVGEQFAKDVANWILTHAAESSETAQPKSKL</sequence>
<dbReference type="Proteomes" id="UP001161757">
    <property type="component" value="Unassembled WGS sequence"/>
</dbReference>
<feature type="domain" description="Serine aminopeptidase S33" evidence="1">
    <location>
        <begin position="25"/>
        <end position="285"/>
    </location>
</feature>
<comment type="caution">
    <text evidence="2">The sequence shown here is derived from an EMBL/GenBank/DDBJ whole genome shotgun (WGS) entry which is preliminary data.</text>
</comment>
<evidence type="ECO:0000313" key="3">
    <source>
        <dbReference type="Proteomes" id="UP001161757"/>
    </source>
</evidence>
<dbReference type="InterPro" id="IPR022742">
    <property type="entry name" value="Hydrolase_4"/>
</dbReference>
<evidence type="ECO:0000313" key="2">
    <source>
        <dbReference type="EMBL" id="KAJ8994020.1"/>
    </source>
</evidence>
<dbReference type="PANTHER" id="PTHR11614">
    <property type="entry name" value="PHOSPHOLIPASE-RELATED"/>
    <property type="match status" value="1"/>
</dbReference>
<gene>
    <name evidence="2" type="ORF">HRR80_002518</name>
</gene>
<dbReference type="Pfam" id="PF12146">
    <property type="entry name" value="Hydrolase_4"/>
    <property type="match status" value="1"/>
</dbReference>
<accession>A0AAN6IWQ4</accession>
<dbReference type="AlphaFoldDB" id="A0AAN6IWQ4"/>
<protein>
    <recommendedName>
        <fullName evidence="1">Serine aminopeptidase S33 domain-containing protein</fullName>
    </recommendedName>
</protein>
<dbReference type="Gene3D" id="3.40.50.1820">
    <property type="entry name" value="alpha/beta hydrolase"/>
    <property type="match status" value="1"/>
</dbReference>
<evidence type="ECO:0000259" key="1">
    <source>
        <dbReference type="Pfam" id="PF12146"/>
    </source>
</evidence>
<dbReference type="InterPro" id="IPR051044">
    <property type="entry name" value="MAG_DAG_Lipase"/>
</dbReference>
<dbReference type="InterPro" id="IPR029058">
    <property type="entry name" value="AB_hydrolase_fold"/>
</dbReference>
<organism evidence="2 3">
    <name type="scientific">Exophiala dermatitidis</name>
    <name type="common">Black yeast-like fungus</name>
    <name type="synonym">Wangiella dermatitidis</name>
    <dbReference type="NCBI Taxonomy" id="5970"/>
    <lineage>
        <taxon>Eukaryota</taxon>
        <taxon>Fungi</taxon>
        <taxon>Dikarya</taxon>
        <taxon>Ascomycota</taxon>
        <taxon>Pezizomycotina</taxon>
        <taxon>Eurotiomycetes</taxon>
        <taxon>Chaetothyriomycetidae</taxon>
        <taxon>Chaetothyriales</taxon>
        <taxon>Herpotrichiellaceae</taxon>
        <taxon>Exophiala</taxon>
    </lineage>
</organism>
<name>A0AAN6IWQ4_EXODE</name>
<dbReference type="SUPFAM" id="SSF53474">
    <property type="entry name" value="alpha/beta-Hydrolases"/>
    <property type="match status" value="1"/>
</dbReference>